<keyword evidence="12" id="KW-1185">Reference proteome</keyword>
<reference evidence="11" key="2">
    <citation type="submission" date="2014-03" db="EMBL/GenBank/DDBJ databases">
        <title>Candidatus Competibacter-lineage genomes retrieved from metagenomes reveal functional metabolic diversity.</title>
        <authorList>
            <person name="McIlroy S.J."/>
            <person name="Albertsen M."/>
            <person name="Andresen E.K."/>
            <person name="Saunders A.M."/>
            <person name="Kristiansen R."/>
            <person name="Stokholm-Bjerregaard M."/>
            <person name="Nielsen K.L."/>
            <person name="Nielsen P.H."/>
        </authorList>
    </citation>
    <scope>NUCLEOTIDE SEQUENCE</scope>
    <source>
        <strain evidence="11">Run_A_D11</strain>
    </source>
</reference>
<keyword evidence="9" id="KW-0732">Signal</keyword>
<sequence length="103" mass="10775">MKLRCLSALTLALLVAPAAQASEELAKKYNCLACHQTDKKVIGPAYQEVAAKYKGQADAPAKLAAKVKAGGVGVWGQVPMPPNPTVPDADMTALVTWILGMAK</sequence>
<comment type="PTM">
    <text evidence="8">Binds 1 heme c group covalently per subunit.</text>
</comment>
<dbReference type="Pfam" id="PF00034">
    <property type="entry name" value="Cytochrom_C"/>
    <property type="match status" value="1"/>
</dbReference>
<evidence type="ECO:0000256" key="1">
    <source>
        <dbReference type="ARBA" id="ARBA00021020"/>
    </source>
</evidence>
<organism evidence="11 12">
    <name type="scientific">Candidatus Competibacter denitrificans Run_A_D11</name>
    <dbReference type="NCBI Taxonomy" id="1400863"/>
    <lineage>
        <taxon>Bacteria</taxon>
        <taxon>Pseudomonadati</taxon>
        <taxon>Pseudomonadota</taxon>
        <taxon>Gammaproteobacteria</taxon>
        <taxon>Candidatus Competibacteraceae</taxon>
        <taxon>Candidatus Competibacter</taxon>
    </lineage>
</organism>
<dbReference type="InterPro" id="IPR002324">
    <property type="entry name" value="Cyt_c_ID"/>
</dbReference>
<evidence type="ECO:0000256" key="3">
    <source>
        <dbReference type="ARBA" id="ARBA00022617"/>
    </source>
</evidence>
<evidence type="ECO:0000256" key="7">
    <source>
        <dbReference type="ARBA" id="ARBA00031244"/>
    </source>
</evidence>
<evidence type="ECO:0000256" key="6">
    <source>
        <dbReference type="ARBA" id="ARBA00023004"/>
    </source>
</evidence>
<dbReference type="STRING" id="1400863.BN873_980096"/>
<feature type="binding site" description="covalent" evidence="8">
    <location>
        <position position="35"/>
    </location>
    <ligand>
        <name>heme c</name>
        <dbReference type="ChEBI" id="CHEBI:61717"/>
    </ligand>
</feature>
<reference evidence="11" key="1">
    <citation type="submission" date="2013-07" db="EMBL/GenBank/DDBJ databases">
        <authorList>
            <person name="McIlroy S."/>
        </authorList>
    </citation>
    <scope>NUCLEOTIDE SEQUENCE [LARGE SCALE GENOMIC DNA]</scope>
    <source>
        <strain evidence="11">Run_A_D11</strain>
    </source>
</reference>
<dbReference type="InterPro" id="IPR036909">
    <property type="entry name" value="Cyt_c-like_dom_sf"/>
</dbReference>
<evidence type="ECO:0000256" key="9">
    <source>
        <dbReference type="SAM" id="SignalP"/>
    </source>
</evidence>
<feature type="signal peptide" evidence="9">
    <location>
        <begin position="1"/>
        <end position="21"/>
    </location>
</feature>
<keyword evidence="6 8" id="KW-0408">Iron</keyword>
<dbReference type="GO" id="GO:0005506">
    <property type="term" value="F:iron ion binding"/>
    <property type="evidence" value="ECO:0007669"/>
    <property type="project" value="InterPro"/>
</dbReference>
<name>W6MCZ9_9GAMM</name>
<comment type="caution">
    <text evidence="11">The sequence shown here is derived from an EMBL/GenBank/DDBJ whole genome shotgun (WGS) entry which is preliminary data.</text>
</comment>
<dbReference type="Proteomes" id="UP000035760">
    <property type="component" value="Unassembled WGS sequence"/>
</dbReference>
<keyword evidence="2" id="KW-0813">Transport</keyword>
<dbReference type="PROSITE" id="PS51007">
    <property type="entry name" value="CYTC"/>
    <property type="match status" value="1"/>
</dbReference>
<dbReference type="InterPro" id="IPR009056">
    <property type="entry name" value="Cyt_c-like_dom"/>
</dbReference>
<evidence type="ECO:0000313" key="12">
    <source>
        <dbReference type="Proteomes" id="UP000035760"/>
    </source>
</evidence>
<dbReference type="AlphaFoldDB" id="W6MCZ9"/>
<dbReference type="SUPFAM" id="SSF46626">
    <property type="entry name" value="Cytochrome c"/>
    <property type="match status" value="1"/>
</dbReference>
<feature type="binding site" description="covalent" evidence="8">
    <location>
        <position position="80"/>
    </location>
    <ligand>
        <name>heme c</name>
        <dbReference type="ChEBI" id="CHEBI:61717"/>
    </ligand>
</feature>
<feature type="domain" description="Cytochrome c" evidence="10">
    <location>
        <begin position="17"/>
        <end position="102"/>
    </location>
</feature>
<dbReference type="PRINTS" id="PR00606">
    <property type="entry name" value="CYTCHROMECID"/>
</dbReference>
<dbReference type="Gene3D" id="1.10.760.10">
    <property type="entry name" value="Cytochrome c-like domain"/>
    <property type="match status" value="1"/>
</dbReference>
<keyword evidence="3 8" id="KW-0349">Heme</keyword>
<evidence type="ECO:0000259" key="10">
    <source>
        <dbReference type="PROSITE" id="PS51007"/>
    </source>
</evidence>
<accession>W6MCZ9</accession>
<protein>
    <recommendedName>
        <fullName evidence="1">Cytochrome c-551</fullName>
    </recommendedName>
    <alternativeName>
        <fullName evidence="7">Cytochrome c551</fullName>
    </alternativeName>
</protein>
<evidence type="ECO:0000256" key="2">
    <source>
        <dbReference type="ARBA" id="ARBA00022448"/>
    </source>
</evidence>
<dbReference type="EMBL" id="CBTJ020000111">
    <property type="protein sequence ID" value="CDI04495.1"/>
    <property type="molecule type" value="Genomic_DNA"/>
</dbReference>
<proteinExistence type="predicted"/>
<evidence type="ECO:0000256" key="8">
    <source>
        <dbReference type="PIRSR" id="PIRSR602324-1"/>
    </source>
</evidence>
<feature type="chain" id="PRO_5004878265" description="Cytochrome c-551" evidence="9">
    <location>
        <begin position="22"/>
        <end position="103"/>
    </location>
</feature>
<dbReference type="GO" id="GO:0009055">
    <property type="term" value="F:electron transfer activity"/>
    <property type="evidence" value="ECO:0007669"/>
    <property type="project" value="InterPro"/>
</dbReference>
<dbReference type="GO" id="GO:0020037">
    <property type="term" value="F:heme binding"/>
    <property type="evidence" value="ECO:0007669"/>
    <property type="project" value="InterPro"/>
</dbReference>
<keyword evidence="5" id="KW-0249">Electron transport</keyword>
<evidence type="ECO:0000256" key="5">
    <source>
        <dbReference type="ARBA" id="ARBA00022982"/>
    </source>
</evidence>
<keyword evidence="4 8" id="KW-0479">Metal-binding</keyword>
<dbReference type="OrthoDB" id="9814063at2"/>
<gene>
    <name evidence="11" type="ORF">BN873_980096</name>
</gene>
<evidence type="ECO:0000256" key="4">
    <source>
        <dbReference type="ARBA" id="ARBA00022723"/>
    </source>
</evidence>
<evidence type="ECO:0000313" key="11">
    <source>
        <dbReference type="EMBL" id="CDI04495.1"/>
    </source>
</evidence>
<dbReference type="RefSeq" id="WP_048676730.1">
    <property type="nucleotide sequence ID" value="NZ_CBTJ020000111.1"/>
</dbReference>
<feature type="binding site" description="covalent" evidence="8">
    <location>
        <position position="31"/>
    </location>
    <ligand>
        <name>heme c</name>
        <dbReference type="ChEBI" id="CHEBI:61717"/>
    </ligand>
</feature>